<feature type="domain" description="YchJ-like middle NTF2-like" evidence="1">
    <location>
        <begin position="37"/>
        <end position="135"/>
    </location>
</feature>
<reference key="1">
    <citation type="submission" date="2017-08" db="EMBL/GenBank/DDBJ databases">
        <title>A dynamic microbial community with high functional redundancy inhabits the cold, oxic subseafloor aquifer.</title>
        <authorList>
            <person name="Tully B.J."/>
            <person name="Wheat C.G."/>
            <person name="Glazer B.T."/>
            <person name="Huber J.A."/>
        </authorList>
    </citation>
    <scope>NUCLEOTIDE SEQUENCE [LARGE SCALE GENOMIC DNA]</scope>
</reference>
<reference evidence="2" key="2">
    <citation type="journal article" date="2018" name="ISME J.">
        <title>A dynamic microbial community with high functional redundancy inhabits the cold, oxic subseafloor aquifer.</title>
        <authorList>
            <person name="Tully B.J."/>
            <person name="Wheat C.G."/>
            <person name="Glazer B.T."/>
            <person name="Huber J.A."/>
        </authorList>
    </citation>
    <scope>NUCLEOTIDE SEQUENCE</scope>
    <source>
        <strain evidence="2">NORP83</strain>
    </source>
</reference>
<dbReference type="Gene3D" id="3.10.450.50">
    <property type="match status" value="1"/>
</dbReference>
<dbReference type="AlphaFoldDB" id="A0A2A4Z4F6"/>
<evidence type="ECO:0000313" key="2">
    <source>
        <dbReference type="EMBL" id="PCJ01875.1"/>
    </source>
</evidence>
<dbReference type="PANTHER" id="PTHR33747">
    <property type="entry name" value="UPF0225 PROTEIN SCO1677"/>
    <property type="match status" value="1"/>
</dbReference>
<proteinExistence type="predicted"/>
<sequence length="140" mass="15714">MTDISLTSQQACPCGSKRKFSQCCDRYISGAKTAPIAEALMRSRYTAYTLGKVDYILATWAEQTRQTVNAADLIQRCKETEYVSLKIISKLGGTRKHTEGQVEFAAAFKSLGKIQTHRELSNFIKQDGQWYYVDGDVSIN</sequence>
<protein>
    <recommendedName>
        <fullName evidence="1">YchJ-like middle NTF2-like domain-containing protein</fullName>
    </recommendedName>
</protein>
<comment type="caution">
    <text evidence="2">The sequence shown here is derived from an EMBL/GenBank/DDBJ whole genome shotgun (WGS) entry which is preliminary data.</text>
</comment>
<dbReference type="SUPFAM" id="SSF103642">
    <property type="entry name" value="Sec-C motif"/>
    <property type="match status" value="1"/>
</dbReference>
<evidence type="ECO:0000259" key="1">
    <source>
        <dbReference type="Pfam" id="PF17775"/>
    </source>
</evidence>
<dbReference type="InterPro" id="IPR004027">
    <property type="entry name" value="SEC_C_motif"/>
</dbReference>
<dbReference type="EMBL" id="NVUS01000006">
    <property type="protein sequence ID" value="PCJ01875.1"/>
    <property type="molecule type" value="Genomic_DNA"/>
</dbReference>
<dbReference type="SUPFAM" id="SSF54427">
    <property type="entry name" value="NTF2-like"/>
    <property type="match status" value="1"/>
</dbReference>
<organism evidence="2">
    <name type="scientific">OCS116 cluster bacterium</name>
    <dbReference type="NCBI Taxonomy" id="2030921"/>
    <lineage>
        <taxon>Bacteria</taxon>
        <taxon>Pseudomonadati</taxon>
        <taxon>Pseudomonadota</taxon>
        <taxon>Alphaproteobacteria</taxon>
        <taxon>OCS116 cluster</taxon>
    </lineage>
</organism>
<dbReference type="Pfam" id="PF17775">
    <property type="entry name" value="YchJ_M-like"/>
    <property type="match status" value="1"/>
</dbReference>
<dbReference type="InterPro" id="IPR048469">
    <property type="entry name" value="YchJ-like_M"/>
</dbReference>
<dbReference type="InterPro" id="IPR032710">
    <property type="entry name" value="NTF2-like_dom_sf"/>
</dbReference>
<dbReference type="Pfam" id="PF02810">
    <property type="entry name" value="SEC-C"/>
    <property type="match status" value="1"/>
</dbReference>
<name>A0A2A4Z4F6_9PROT</name>
<accession>A0A2A4Z4F6</accession>
<dbReference type="PANTHER" id="PTHR33747:SF1">
    <property type="entry name" value="ADENYLATE CYCLASE-ASSOCIATED CAP C-TERMINAL DOMAIN-CONTAINING PROTEIN"/>
    <property type="match status" value="1"/>
</dbReference>
<gene>
    <name evidence="2" type="ORF">COB13_06780</name>
</gene>